<keyword evidence="5" id="KW-0520">NAD</keyword>
<dbReference type="PATRIC" id="fig|1618778.3.peg.246"/>
<dbReference type="CDD" id="cd18126">
    <property type="entry name" value="GAPDH_I_C"/>
    <property type="match status" value="1"/>
</dbReference>
<dbReference type="Proteomes" id="UP000033907">
    <property type="component" value="Unassembled WGS sequence"/>
</dbReference>
<feature type="binding site" evidence="4">
    <location>
        <begin position="171"/>
        <end position="173"/>
    </location>
    <ligand>
        <name>D-glyceraldehyde 3-phosphate</name>
        <dbReference type="ChEBI" id="CHEBI:59776"/>
    </ligand>
</feature>
<dbReference type="InterPro" id="IPR020829">
    <property type="entry name" value="GlycerAld_3-P_DH_cat"/>
</dbReference>
<feature type="binding site" evidence="5">
    <location>
        <position position="337"/>
    </location>
    <ligand>
        <name>NAD(+)</name>
        <dbReference type="ChEBI" id="CHEBI:57540"/>
    </ligand>
</feature>
<protein>
    <submittedName>
        <fullName evidence="9">Glyceraldehyde 3-phosphate dehydrogenase</fullName>
    </submittedName>
</protein>
<dbReference type="GO" id="GO:0006006">
    <property type="term" value="P:glucose metabolic process"/>
    <property type="evidence" value="ECO:0007669"/>
    <property type="project" value="InterPro"/>
</dbReference>
<reference evidence="9 10" key="1">
    <citation type="journal article" date="2015" name="Nature">
        <title>rRNA introns, odd ribosomes, and small enigmatic genomes across a large radiation of phyla.</title>
        <authorList>
            <person name="Brown C.T."/>
            <person name="Hug L.A."/>
            <person name="Thomas B.C."/>
            <person name="Sharon I."/>
            <person name="Castelle C.J."/>
            <person name="Singh A."/>
            <person name="Wilkins M.J."/>
            <person name="Williams K.H."/>
            <person name="Banfield J.F."/>
        </authorList>
    </citation>
    <scope>NUCLEOTIDE SEQUENCE [LARGE SCALE GENOMIC DNA]</scope>
</reference>
<proteinExistence type="inferred from homology"/>
<dbReference type="NCBIfam" id="TIGR01534">
    <property type="entry name" value="GAPDH-I"/>
    <property type="match status" value="1"/>
</dbReference>
<accession>A0A0G1ENL4</accession>
<feature type="binding site" evidence="5">
    <location>
        <position position="45"/>
    </location>
    <ligand>
        <name>NAD(+)</name>
        <dbReference type="ChEBI" id="CHEBI:57540"/>
    </ligand>
</feature>
<sequence length="357" mass="38285">MKTIRVGINGFGRIGRAFLKIAWERSYFAKASKDEPEIEIVAVNDLGSLENMAYLLKYDTVYRKWNHDIKVEGDSLVIDGKTVKVLAQKDPTLLPWKDLNIDVVVESTGLFTTFDKAKAHLDAGAKKVVITAPAKPSSASASDGQGVKGETVLMGINEEKFGTCDITSNASCTTNAASPLIAILHEAVGIEKAILNTVHGYTASQALVDGPSKKDLREGRAAAANIVPSSTGAAIAVTKAFPELEGLFDGISIRVPVLAGSIVDITLIAKRATTVEEINAILKKAAADPRWTNLFTATEEPLVSSDILGSRYGCIADLKMTRVVGGNLVKVMGWYDNEMGYTYTLVDHVIKTGNTIK</sequence>
<name>A0A0G1ENL4_9BACT</name>
<evidence type="ECO:0000256" key="2">
    <source>
        <dbReference type="ARBA" id="ARBA00023002"/>
    </source>
</evidence>
<dbReference type="CDD" id="cd05214">
    <property type="entry name" value="GAPDH_I_N"/>
    <property type="match status" value="1"/>
</dbReference>
<feature type="binding site" evidence="4">
    <location>
        <begin position="231"/>
        <end position="232"/>
    </location>
    <ligand>
        <name>D-glyceraldehyde 3-phosphate</name>
        <dbReference type="ChEBI" id="CHEBI:59776"/>
    </ligand>
</feature>
<evidence type="ECO:0000256" key="4">
    <source>
        <dbReference type="PIRSR" id="PIRSR000149-2"/>
    </source>
</evidence>
<feature type="binding site" evidence="4">
    <location>
        <position position="254"/>
    </location>
    <ligand>
        <name>D-glyceraldehyde 3-phosphate</name>
        <dbReference type="ChEBI" id="CHEBI:59776"/>
    </ligand>
</feature>
<dbReference type="Pfam" id="PF00044">
    <property type="entry name" value="Gp_dh_N"/>
    <property type="match status" value="1"/>
</dbReference>
<keyword evidence="5" id="KW-0547">Nucleotide-binding</keyword>
<dbReference type="Pfam" id="PF02800">
    <property type="entry name" value="Gp_dh_C"/>
    <property type="match status" value="1"/>
</dbReference>
<dbReference type="FunFam" id="3.30.360.10:FF:000002">
    <property type="entry name" value="Glyceraldehyde-3-phosphate dehydrogenase"/>
    <property type="match status" value="1"/>
</dbReference>
<feature type="site" description="Activates thiol group during catalysis" evidence="6">
    <location>
        <position position="199"/>
    </location>
</feature>
<dbReference type="InterPro" id="IPR020831">
    <property type="entry name" value="GlycerAld/Erythrose_P_DH"/>
</dbReference>
<organism evidence="9 10">
    <name type="scientific">Candidatus Nomurabacteria bacterium GW2011_GWF2_43_24</name>
    <dbReference type="NCBI Taxonomy" id="1618778"/>
    <lineage>
        <taxon>Bacteria</taxon>
        <taxon>Candidatus Nomuraibacteriota</taxon>
    </lineage>
</organism>
<dbReference type="Gene3D" id="3.40.50.720">
    <property type="entry name" value="NAD(P)-binding Rossmann-like Domain"/>
    <property type="match status" value="1"/>
</dbReference>
<dbReference type="InterPro" id="IPR006424">
    <property type="entry name" value="Glyceraldehyde-3-P_DH_1"/>
</dbReference>
<feature type="domain" description="Glyceraldehyde 3-phosphate dehydrogenase NAD(P) binding" evidence="8">
    <location>
        <begin position="4"/>
        <end position="172"/>
    </location>
</feature>
<feature type="binding site" evidence="4">
    <location>
        <position position="202"/>
    </location>
    <ligand>
        <name>D-glyceraldehyde 3-phosphate</name>
        <dbReference type="ChEBI" id="CHEBI:59776"/>
    </ligand>
</feature>
<dbReference type="SMART" id="SM00846">
    <property type="entry name" value="Gp_dh_N"/>
    <property type="match status" value="1"/>
</dbReference>
<comment type="similarity">
    <text evidence="1 7">Belongs to the glyceraldehyde-3-phosphate dehydrogenase family.</text>
</comment>
<evidence type="ECO:0000313" key="10">
    <source>
        <dbReference type="Proteomes" id="UP000033907"/>
    </source>
</evidence>
<dbReference type="SUPFAM" id="SSF55347">
    <property type="entry name" value="Glyceraldehyde-3-phosphate dehydrogenase-like, C-terminal domain"/>
    <property type="match status" value="1"/>
</dbReference>
<feature type="binding site" evidence="5">
    <location>
        <begin position="13"/>
        <end position="14"/>
    </location>
    <ligand>
        <name>NAD(+)</name>
        <dbReference type="ChEBI" id="CHEBI:57540"/>
    </ligand>
</feature>
<evidence type="ECO:0000256" key="6">
    <source>
        <dbReference type="PIRSR" id="PIRSR000149-4"/>
    </source>
</evidence>
<dbReference type="PRINTS" id="PR00078">
    <property type="entry name" value="G3PDHDRGNASE"/>
</dbReference>
<dbReference type="SUPFAM" id="SSF51735">
    <property type="entry name" value="NAD(P)-binding Rossmann-fold domains"/>
    <property type="match status" value="1"/>
</dbReference>
<dbReference type="PIRSF" id="PIRSF000149">
    <property type="entry name" value="GAP_DH"/>
    <property type="match status" value="1"/>
</dbReference>
<dbReference type="InterPro" id="IPR036291">
    <property type="entry name" value="NAD(P)-bd_dom_sf"/>
</dbReference>
<dbReference type="InterPro" id="IPR020828">
    <property type="entry name" value="GlycerAld_3-P_DH_NAD(P)-bd"/>
</dbReference>
<evidence type="ECO:0000259" key="8">
    <source>
        <dbReference type="SMART" id="SM00846"/>
    </source>
</evidence>
<dbReference type="AlphaFoldDB" id="A0A0G1ENL4"/>
<dbReference type="GO" id="GO:0050661">
    <property type="term" value="F:NADP binding"/>
    <property type="evidence" value="ECO:0007669"/>
    <property type="project" value="InterPro"/>
</dbReference>
<evidence type="ECO:0000313" key="9">
    <source>
        <dbReference type="EMBL" id="KKT11641.1"/>
    </source>
</evidence>
<dbReference type="EMBL" id="LCGH01000003">
    <property type="protein sequence ID" value="KKT11641.1"/>
    <property type="molecule type" value="Genomic_DNA"/>
</dbReference>
<dbReference type="GO" id="GO:0016620">
    <property type="term" value="F:oxidoreductase activity, acting on the aldehyde or oxo group of donors, NAD or NADP as acceptor"/>
    <property type="evidence" value="ECO:0007669"/>
    <property type="project" value="InterPro"/>
</dbReference>
<gene>
    <name evidence="9" type="ORF">UV91_C0003G0030</name>
</gene>
<feature type="active site" description="Nucleophile" evidence="3">
    <location>
        <position position="172"/>
    </location>
</feature>
<feature type="binding site" evidence="5">
    <location>
        <position position="131"/>
    </location>
    <ligand>
        <name>NAD(+)</name>
        <dbReference type="ChEBI" id="CHEBI:57540"/>
    </ligand>
</feature>
<evidence type="ECO:0000256" key="3">
    <source>
        <dbReference type="PIRSR" id="PIRSR000149-1"/>
    </source>
</evidence>
<evidence type="ECO:0000256" key="1">
    <source>
        <dbReference type="ARBA" id="ARBA00007406"/>
    </source>
</evidence>
<dbReference type="FunFam" id="3.40.50.720:FF:000001">
    <property type="entry name" value="Glyceraldehyde-3-phosphate dehydrogenase"/>
    <property type="match status" value="1"/>
</dbReference>
<evidence type="ECO:0000256" key="5">
    <source>
        <dbReference type="PIRSR" id="PIRSR000149-3"/>
    </source>
</evidence>
<keyword evidence="2" id="KW-0560">Oxidoreductase</keyword>
<dbReference type="PANTHER" id="PTHR43148">
    <property type="entry name" value="GLYCERALDEHYDE-3-PHOSPHATE DEHYDROGENASE 2"/>
    <property type="match status" value="1"/>
</dbReference>
<comment type="caution">
    <text evidence="9">The sequence shown here is derived from an EMBL/GenBank/DDBJ whole genome shotgun (WGS) entry which is preliminary data.</text>
</comment>
<dbReference type="Gene3D" id="3.30.360.10">
    <property type="entry name" value="Dihydrodipicolinate Reductase, domain 2"/>
    <property type="match status" value="1"/>
</dbReference>
<dbReference type="GO" id="GO:0051287">
    <property type="term" value="F:NAD binding"/>
    <property type="evidence" value="ECO:0007669"/>
    <property type="project" value="InterPro"/>
</dbReference>
<evidence type="ECO:0000256" key="7">
    <source>
        <dbReference type="RuleBase" id="RU000397"/>
    </source>
</evidence>